<dbReference type="EnsemblMetazoa" id="CJA36369b.1">
    <property type="protein sequence ID" value="CJA36369b.1"/>
    <property type="gene ID" value="WBGene00212216"/>
</dbReference>
<dbReference type="Proteomes" id="UP000005237">
    <property type="component" value="Unassembled WGS sequence"/>
</dbReference>
<reference evidence="2" key="1">
    <citation type="submission" date="2010-08" db="EMBL/GenBank/DDBJ databases">
        <authorList>
            <consortium name="Caenorhabditis japonica Sequencing Consortium"/>
            <person name="Wilson R.K."/>
        </authorList>
    </citation>
    <scope>NUCLEOTIDE SEQUENCE [LARGE SCALE GENOMIC DNA]</scope>
    <source>
        <strain evidence="2">DF5081</strain>
    </source>
</reference>
<evidence type="ECO:0000313" key="2">
    <source>
        <dbReference type="Proteomes" id="UP000005237"/>
    </source>
</evidence>
<accession>A0A8R1IQJ7</accession>
<reference evidence="1" key="2">
    <citation type="submission" date="2022-06" db="UniProtKB">
        <authorList>
            <consortium name="EnsemblMetazoa"/>
        </authorList>
    </citation>
    <scope>IDENTIFICATION</scope>
    <source>
        <strain evidence="1">DF5081</strain>
    </source>
</reference>
<name>A0A8R1IQJ7_CAEJA</name>
<dbReference type="AlphaFoldDB" id="A0A8R1IQJ7"/>
<protein>
    <submittedName>
        <fullName evidence="1">Uncharacterized protein</fullName>
    </submittedName>
</protein>
<sequence length="83" mass="9109">MIKNRELECNPPEISFSELCFKMLTNVSSSSSELQKSMFPTGLSTESNLNDPGAISLSITEEINNNNMGASIKQEDILHDSLS</sequence>
<proteinExistence type="predicted"/>
<organism evidence="1 2">
    <name type="scientific">Caenorhabditis japonica</name>
    <dbReference type="NCBI Taxonomy" id="281687"/>
    <lineage>
        <taxon>Eukaryota</taxon>
        <taxon>Metazoa</taxon>
        <taxon>Ecdysozoa</taxon>
        <taxon>Nematoda</taxon>
        <taxon>Chromadorea</taxon>
        <taxon>Rhabditida</taxon>
        <taxon>Rhabditina</taxon>
        <taxon>Rhabditomorpha</taxon>
        <taxon>Rhabditoidea</taxon>
        <taxon>Rhabditidae</taxon>
        <taxon>Peloderinae</taxon>
        <taxon>Caenorhabditis</taxon>
    </lineage>
</organism>
<keyword evidence="2" id="KW-1185">Reference proteome</keyword>
<evidence type="ECO:0000313" key="1">
    <source>
        <dbReference type="EnsemblMetazoa" id="CJA36369b.1"/>
    </source>
</evidence>